<dbReference type="AlphaFoldDB" id="A0A3M7P5B0"/>
<gene>
    <name evidence="1" type="ORF">BpHYR1_046907</name>
</gene>
<proteinExistence type="predicted"/>
<reference evidence="1 2" key="1">
    <citation type="journal article" date="2018" name="Sci. Rep.">
        <title>Genomic signatures of local adaptation to the degree of environmental predictability in rotifers.</title>
        <authorList>
            <person name="Franch-Gras L."/>
            <person name="Hahn C."/>
            <person name="Garcia-Roger E.M."/>
            <person name="Carmona M.J."/>
            <person name="Serra M."/>
            <person name="Gomez A."/>
        </authorList>
    </citation>
    <scope>NUCLEOTIDE SEQUENCE [LARGE SCALE GENOMIC DNA]</scope>
    <source>
        <strain evidence="1">HYR1</strain>
    </source>
</reference>
<organism evidence="1 2">
    <name type="scientific">Brachionus plicatilis</name>
    <name type="common">Marine rotifer</name>
    <name type="synonym">Brachionus muelleri</name>
    <dbReference type="NCBI Taxonomy" id="10195"/>
    <lineage>
        <taxon>Eukaryota</taxon>
        <taxon>Metazoa</taxon>
        <taxon>Spiralia</taxon>
        <taxon>Gnathifera</taxon>
        <taxon>Rotifera</taxon>
        <taxon>Eurotatoria</taxon>
        <taxon>Monogononta</taxon>
        <taxon>Pseudotrocha</taxon>
        <taxon>Ploima</taxon>
        <taxon>Brachionidae</taxon>
        <taxon>Brachionus</taxon>
    </lineage>
</organism>
<evidence type="ECO:0000313" key="1">
    <source>
        <dbReference type="EMBL" id="RMZ94258.1"/>
    </source>
</evidence>
<comment type="caution">
    <text evidence="1">The sequence shown here is derived from an EMBL/GenBank/DDBJ whole genome shotgun (WGS) entry which is preliminary data.</text>
</comment>
<dbReference type="EMBL" id="REGN01013189">
    <property type="protein sequence ID" value="RMZ94258.1"/>
    <property type="molecule type" value="Genomic_DNA"/>
</dbReference>
<accession>A0A3M7P5B0</accession>
<protein>
    <submittedName>
        <fullName evidence="1">Uncharacterized protein</fullName>
    </submittedName>
</protein>
<dbReference type="Proteomes" id="UP000276133">
    <property type="component" value="Unassembled WGS sequence"/>
</dbReference>
<evidence type="ECO:0000313" key="2">
    <source>
        <dbReference type="Proteomes" id="UP000276133"/>
    </source>
</evidence>
<keyword evidence="2" id="KW-1185">Reference proteome</keyword>
<sequence length="76" mass="9221">MKKFFGLYTELKTVKKNFYVRDQLLNPDFKPKTLLHNYSIKLFATKKFPFPNIFTSRRTINIFLLNALKWWSALFK</sequence>
<name>A0A3M7P5B0_BRAPC</name>